<evidence type="ECO:0000313" key="3">
    <source>
        <dbReference type="Proteomes" id="UP000306808"/>
    </source>
</evidence>
<comment type="caution">
    <text evidence="2">The sequence shown here is derived from an EMBL/GenBank/DDBJ whole genome shotgun (WGS) entry which is preliminary data.</text>
</comment>
<keyword evidence="3" id="KW-1185">Reference proteome</keyword>
<accession>A0A4U0NH95</accession>
<keyword evidence="1" id="KW-0732">Signal</keyword>
<name>A0A4U0NH95_9SPHI</name>
<dbReference type="RefSeq" id="WP_136902375.1">
    <property type="nucleotide sequence ID" value="NZ_SUME01000007.1"/>
</dbReference>
<sequence length="101" mass="11268">MKCTFLIIIYLALFFNGYSQTSSTVSVSSSGWKRVGYVDLIAGRGFGKVSIYTTGGNLAPQFLDIHCLKIGLQMQVYVLKLTVRLPIGRMYVLHTIRSQCL</sequence>
<reference evidence="2 3" key="1">
    <citation type="submission" date="2019-04" db="EMBL/GenBank/DDBJ databases">
        <title>Sphingobacterium olei sp. nov., isolated from oil-contaminated soil.</title>
        <authorList>
            <person name="Liu B."/>
        </authorList>
    </citation>
    <scope>NUCLEOTIDE SEQUENCE [LARGE SCALE GENOMIC DNA]</scope>
    <source>
        <strain evidence="2 3">HAL-9</strain>
    </source>
</reference>
<dbReference type="Proteomes" id="UP000306808">
    <property type="component" value="Unassembled WGS sequence"/>
</dbReference>
<feature type="signal peptide" evidence="1">
    <location>
        <begin position="1"/>
        <end position="21"/>
    </location>
</feature>
<organism evidence="2 3">
    <name type="scientific">Sphingobacterium olei</name>
    <dbReference type="NCBI Taxonomy" id="2571155"/>
    <lineage>
        <taxon>Bacteria</taxon>
        <taxon>Pseudomonadati</taxon>
        <taxon>Bacteroidota</taxon>
        <taxon>Sphingobacteriia</taxon>
        <taxon>Sphingobacteriales</taxon>
        <taxon>Sphingobacteriaceae</taxon>
        <taxon>Sphingobacterium</taxon>
    </lineage>
</organism>
<proteinExistence type="predicted"/>
<feature type="chain" id="PRO_5020512800" evidence="1">
    <location>
        <begin position="22"/>
        <end position="101"/>
    </location>
</feature>
<gene>
    <name evidence="2" type="ORF">FAZ15_16205</name>
</gene>
<protein>
    <submittedName>
        <fullName evidence="2">Uncharacterized protein</fullName>
    </submittedName>
</protein>
<evidence type="ECO:0000313" key="2">
    <source>
        <dbReference type="EMBL" id="TJZ53581.1"/>
    </source>
</evidence>
<dbReference type="EMBL" id="SUME01000007">
    <property type="protein sequence ID" value="TJZ53581.1"/>
    <property type="molecule type" value="Genomic_DNA"/>
</dbReference>
<dbReference type="AlphaFoldDB" id="A0A4U0NH95"/>
<evidence type="ECO:0000256" key="1">
    <source>
        <dbReference type="SAM" id="SignalP"/>
    </source>
</evidence>